<evidence type="ECO:0000313" key="2">
    <source>
        <dbReference type="Proteomes" id="UP000216021"/>
    </source>
</evidence>
<name>A0A1S8CH39_9GAMM</name>
<sequence length="157" mass="18234">MFTIETAREEANRFRKILETCDPSTTYLVPHGFPVMSCKLCSMLLSFHFLQLWPELELKGVTGVTGKNGAITHFWLEVEDYVIDITGDQYNIINASKLNENIVRNRPFMPVHVANQKDSYLYNLFEIKGKEHLSYGFPTIGDDFIDEMECDYRQLVR</sequence>
<comment type="caution">
    <text evidence="1">The sequence shown here is derived from an EMBL/GenBank/DDBJ whole genome shotgun (WGS) entry which is preliminary data.</text>
</comment>
<accession>A0A1S8CH39</accession>
<keyword evidence="2" id="KW-1185">Reference proteome</keyword>
<dbReference type="AlphaFoldDB" id="A0A1S8CH39"/>
<protein>
    <submittedName>
        <fullName evidence="1">Uncharacterized protein</fullName>
    </submittedName>
</protein>
<proteinExistence type="predicted"/>
<organism evidence="1 2">
    <name type="scientific">Serratia oryzae</name>
    <dbReference type="NCBI Taxonomy" id="2034155"/>
    <lineage>
        <taxon>Bacteria</taxon>
        <taxon>Pseudomonadati</taxon>
        <taxon>Pseudomonadota</taxon>
        <taxon>Gammaproteobacteria</taxon>
        <taxon>Enterobacterales</taxon>
        <taxon>Yersiniaceae</taxon>
        <taxon>Serratia</taxon>
    </lineage>
</organism>
<dbReference type="Proteomes" id="UP000216021">
    <property type="component" value="Unassembled WGS sequence"/>
</dbReference>
<dbReference type="RefSeq" id="WP_047461866.1">
    <property type="nucleotide sequence ID" value="NZ_MOXD01000007.1"/>
</dbReference>
<reference evidence="1 2" key="1">
    <citation type="submission" date="2016-11" db="EMBL/GenBank/DDBJ databases">
        <title>Rahnella oryzae sp. nov., isolated from rice root.</title>
        <authorList>
            <person name="Zhang X.-X."/>
            <person name="Zhang J."/>
        </authorList>
    </citation>
    <scope>NUCLEOTIDE SEQUENCE [LARGE SCALE GENOMIC DNA]</scope>
    <source>
        <strain evidence="1 2">J11-6</strain>
    </source>
</reference>
<dbReference type="EMBL" id="MOXD01000007">
    <property type="protein sequence ID" value="OMQ21681.1"/>
    <property type="molecule type" value="Genomic_DNA"/>
</dbReference>
<dbReference type="OrthoDB" id="6897292at2"/>
<gene>
    <name evidence="1" type="ORF">BMI79_13280</name>
</gene>
<evidence type="ECO:0000313" key="1">
    <source>
        <dbReference type="EMBL" id="OMQ21681.1"/>
    </source>
</evidence>